<reference evidence="2 3" key="1">
    <citation type="journal article" date="2014" name="PLoS Genet.">
        <title>Analysis of the Phlebiopsis gigantea genome, transcriptome and secretome provides insight into its pioneer colonization strategies of wood.</title>
        <authorList>
            <person name="Hori C."/>
            <person name="Ishida T."/>
            <person name="Igarashi K."/>
            <person name="Samejima M."/>
            <person name="Suzuki H."/>
            <person name="Master E."/>
            <person name="Ferreira P."/>
            <person name="Ruiz-Duenas F.J."/>
            <person name="Held B."/>
            <person name="Canessa P."/>
            <person name="Larrondo L.F."/>
            <person name="Schmoll M."/>
            <person name="Druzhinina I.S."/>
            <person name="Kubicek C.P."/>
            <person name="Gaskell J.A."/>
            <person name="Kersten P."/>
            <person name="St John F."/>
            <person name="Glasner J."/>
            <person name="Sabat G."/>
            <person name="Splinter BonDurant S."/>
            <person name="Syed K."/>
            <person name="Yadav J."/>
            <person name="Mgbeahuruike A.C."/>
            <person name="Kovalchuk A."/>
            <person name="Asiegbu F.O."/>
            <person name="Lackner G."/>
            <person name="Hoffmeister D."/>
            <person name="Rencoret J."/>
            <person name="Gutierrez A."/>
            <person name="Sun H."/>
            <person name="Lindquist E."/>
            <person name="Barry K."/>
            <person name="Riley R."/>
            <person name="Grigoriev I.V."/>
            <person name="Henrissat B."/>
            <person name="Kues U."/>
            <person name="Berka R.M."/>
            <person name="Martinez A.T."/>
            <person name="Covert S.F."/>
            <person name="Blanchette R.A."/>
            <person name="Cullen D."/>
        </authorList>
    </citation>
    <scope>NUCLEOTIDE SEQUENCE [LARGE SCALE GENOMIC DNA]</scope>
    <source>
        <strain evidence="2 3">11061_1 CR5-6</strain>
    </source>
</reference>
<gene>
    <name evidence="2" type="ORF">PHLGIDRAFT_513218</name>
</gene>
<evidence type="ECO:0000313" key="3">
    <source>
        <dbReference type="Proteomes" id="UP000053257"/>
    </source>
</evidence>
<keyword evidence="3" id="KW-1185">Reference proteome</keyword>
<dbReference type="HOGENOM" id="CLU_1111715_0_0_1"/>
<dbReference type="Proteomes" id="UP000053257">
    <property type="component" value="Unassembled WGS sequence"/>
</dbReference>
<dbReference type="EMBL" id="KN840504">
    <property type="protein sequence ID" value="KIP07069.1"/>
    <property type="molecule type" value="Genomic_DNA"/>
</dbReference>
<dbReference type="Gene3D" id="1.20.1280.50">
    <property type="match status" value="1"/>
</dbReference>
<sequence length="306" mass="34010">MNSTTPTNMRTWATVNDLPNELLLTIIPLLPLKSLITVQGVCRHWRTLVHEAHIPPARRQLLDVFRTIVGSPAAHTRPRVPVHYCESDRDEYLRFLARNTKAPQDFVLWVREWPAWGVFGWLWPDTDETRRPVAGPERDRLLVACARAGVVPDWGFGATGWTEPVHVTKPHVKVLTFSGGKTPFAPGAALHATRLLPVEFADIGIQSTTVGMTEVEEDEPSIDIIVLCFGGGNRALILDGGRGGEELKGVVYKLNEGYVLRTSSVLARTWTEYLGNYLLVPHALTSARKFVAHPPTDGDAVEFLPF</sequence>
<organism evidence="2 3">
    <name type="scientific">Phlebiopsis gigantea (strain 11061_1 CR5-6)</name>
    <name type="common">White-rot fungus</name>
    <name type="synonym">Peniophora gigantea</name>
    <dbReference type="NCBI Taxonomy" id="745531"/>
    <lineage>
        <taxon>Eukaryota</taxon>
        <taxon>Fungi</taxon>
        <taxon>Dikarya</taxon>
        <taxon>Basidiomycota</taxon>
        <taxon>Agaricomycotina</taxon>
        <taxon>Agaricomycetes</taxon>
        <taxon>Polyporales</taxon>
        <taxon>Phanerochaetaceae</taxon>
        <taxon>Phlebiopsis</taxon>
    </lineage>
</organism>
<dbReference type="PROSITE" id="PS50181">
    <property type="entry name" value="FBOX"/>
    <property type="match status" value="1"/>
</dbReference>
<dbReference type="SUPFAM" id="SSF81383">
    <property type="entry name" value="F-box domain"/>
    <property type="match status" value="1"/>
</dbReference>
<dbReference type="InterPro" id="IPR036047">
    <property type="entry name" value="F-box-like_dom_sf"/>
</dbReference>
<dbReference type="OrthoDB" id="2788844at2759"/>
<protein>
    <recommendedName>
        <fullName evidence="1">F-box domain-containing protein</fullName>
    </recommendedName>
</protein>
<evidence type="ECO:0000313" key="2">
    <source>
        <dbReference type="EMBL" id="KIP07069.1"/>
    </source>
</evidence>
<dbReference type="InterPro" id="IPR001810">
    <property type="entry name" value="F-box_dom"/>
</dbReference>
<dbReference type="AlphaFoldDB" id="A0A0C3NPL2"/>
<name>A0A0C3NPL2_PHLG1</name>
<feature type="domain" description="F-box" evidence="1">
    <location>
        <begin position="12"/>
        <end position="68"/>
    </location>
</feature>
<dbReference type="Pfam" id="PF12937">
    <property type="entry name" value="F-box-like"/>
    <property type="match status" value="1"/>
</dbReference>
<proteinExistence type="predicted"/>
<accession>A0A0C3NPL2</accession>
<evidence type="ECO:0000259" key="1">
    <source>
        <dbReference type="PROSITE" id="PS50181"/>
    </source>
</evidence>